<dbReference type="InterPro" id="IPR018062">
    <property type="entry name" value="HTH_AraC-typ_CS"/>
</dbReference>
<dbReference type="GO" id="GO:0003700">
    <property type="term" value="F:DNA-binding transcription factor activity"/>
    <property type="evidence" value="ECO:0007669"/>
    <property type="project" value="InterPro"/>
</dbReference>
<evidence type="ECO:0000313" key="6">
    <source>
        <dbReference type="Proteomes" id="UP000184036"/>
    </source>
</evidence>
<dbReference type="InterPro" id="IPR018060">
    <property type="entry name" value="HTH_AraC"/>
</dbReference>
<dbReference type="Pfam" id="PF12833">
    <property type="entry name" value="HTH_18"/>
    <property type="match status" value="1"/>
</dbReference>
<gene>
    <name evidence="5" type="ORF">SAMN05444396_103396</name>
</gene>
<feature type="domain" description="HTH araC/xylS-type" evidence="4">
    <location>
        <begin position="174"/>
        <end position="271"/>
    </location>
</feature>
<evidence type="ECO:0000256" key="1">
    <source>
        <dbReference type="ARBA" id="ARBA00023015"/>
    </source>
</evidence>
<dbReference type="RefSeq" id="WP_072989647.1">
    <property type="nucleotide sequence ID" value="NZ_FQWE01000003.1"/>
</dbReference>
<accession>A0A1M5GBR2</accession>
<dbReference type="AlphaFoldDB" id="A0A1M5GBR2"/>
<dbReference type="STRING" id="271157.SAMN05444396_103396"/>
<proteinExistence type="predicted"/>
<dbReference type="PANTHER" id="PTHR43280">
    <property type="entry name" value="ARAC-FAMILY TRANSCRIPTIONAL REGULATOR"/>
    <property type="match status" value="1"/>
</dbReference>
<keyword evidence="3" id="KW-0804">Transcription</keyword>
<dbReference type="Gene3D" id="1.10.10.60">
    <property type="entry name" value="Homeodomain-like"/>
    <property type="match status" value="1"/>
</dbReference>
<organism evidence="5 6">
    <name type="scientific">Flavobacterium segetis</name>
    <dbReference type="NCBI Taxonomy" id="271157"/>
    <lineage>
        <taxon>Bacteria</taxon>
        <taxon>Pseudomonadati</taxon>
        <taxon>Bacteroidota</taxon>
        <taxon>Flavobacteriia</taxon>
        <taxon>Flavobacteriales</taxon>
        <taxon>Flavobacteriaceae</taxon>
        <taxon>Flavobacterium</taxon>
    </lineage>
</organism>
<evidence type="ECO:0000313" key="5">
    <source>
        <dbReference type="EMBL" id="SHG00922.1"/>
    </source>
</evidence>
<dbReference type="Proteomes" id="UP000184036">
    <property type="component" value="Unassembled WGS sequence"/>
</dbReference>
<dbReference type="PRINTS" id="PR00032">
    <property type="entry name" value="HTHARAC"/>
</dbReference>
<keyword evidence="6" id="KW-1185">Reference proteome</keyword>
<dbReference type="OrthoDB" id="2666928at2"/>
<dbReference type="SMART" id="SM00342">
    <property type="entry name" value="HTH_ARAC"/>
    <property type="match status" value="1"/>
</dbReference>
<keyword evidence="1" id="KW-0805">Transcription regulation</keyword>
<dbReference type="GO" id="GO:0043565">
    <property type="term" value="F:sequence-specific DNA binding"/>
    <property type="evidence" value="ECO:0007669"/>
    <property type="project" value="InterPro"/>
</dbReference>
<dbReference type="PROSITE" id="PS00041">
    <property type="entry name" value="HTH_ARAC_FAMILY_1"/>
    <property type="match status" value="1"/>
</dbReference>
<dbReference type="PANTHER" id="PTHR43280:SF32">
    <property type="entry name" value="TRANSCRIPTIONAL REGULATORY PROTEIN"/>
    <property type="match status" value="1"/>
</dbReference>
<dbReference type="InterPro" id="IPR009057">
    <property type="entry name" value="Homeodomain-like_sf"/>
</dbReference>
<dbReference type="InterPro" id="IPR020449">
    <property type="entry name" value="Tscrpt_reg_AraC-type_HTH"/>
</dbReference>
<keyword evidence="2" id="KW-0238">DNA-binding</keyword>
<sequence>MLYTGQINEFLRLDEVSSLNCHLLKEKISEGLSVVWALEKLTIKVDGQEKQFQINEIVFLTEFHTIEIIDIHKVRLVRFNRAFYCISDHDSEVGCKGILFFGASQVPKIAIPILELEKFDTLWKMFSIEMESIDDLKNEMLQMMLKRLLILCTRIYKEQTELTSFDRNQLDIVREYNYLVEKYFKTKHQVADYAVLLNRSPKTLSNLFKKFGKKSPLQVIQDRKILEARRLLQYSDKSIKEIAYEIGYEDIQTFSRFFKKIEGISPSNYKK</sequence>
<dbReference type="EMBL" id="FQWE01000003">
    <property type="protein sequence ID" value="SHG00922.1"/>
    <property type="molecule type" value="Genomic_DNA"/>
</dbReference>
<evidence type="ECO:0000259" key="4">
    <source>
        <dbReference type="PROSITE" id="PS01124"/>
    </source>
</evidence>
<protein>
    <submittedName>
        <fullName evidence="5">Transcriptional regulator, AraC family</fullName>
    </submittedName>
</protein>
<dbReference type="PROSITE" id="PS01124">
    <property type="entry name" value="HTH_ARAC_FAMILY_2"/>
    <property type="match status" value="1"/>
</dbReference>
<evidence type="ECO:0000256" key="2">
    <source>
        <dbReference type="ARBA" id="ARBA00023125"/>
    </source>
</evidence>
<dbReference type="SUPFAM" id="SSF46689">
    <property type="entry name" value="Homeodomain-like"/>
    <property type="match status" value="1"/>
</dbReference>
<reference evidence="6" key="1">
    <citation type="submission" date="2016-11" db="EMBL/GenBank/DDBJ databases">
        <authorList>
            <person name="Varghese N."/>
            <person name="Submissions S."/>
        </authorList>
    </citation>
    <scope>NUCLEOTIDE SEQUENCE [LARGE SCALE GENOMIC DNA]</scope>
    <source>
        <strain evidence="6">DSM 19741</strain>
    </source>
</reference>
<name>A0A1M5GBR2_9FLAO</name>
<evidence type="ECO:0000256" key="3">
    <source>
        <dbReference type="ARBA" id="ARBA00023163"/>
    </source>
</evidence>